<reference evidence="1 2" key="1">
    <citation type="journal article" date="2020" name="New Microbes New Infect">
        <title>Sellimonas caecigallum sp. nov., description and genome sequence of a new member of the Sellimonas genus isolated from the cecum of feral chicken.</title>
        <authorList>
            <person name="Wongkuna S."/>
            <person name="Ghimire S."/>
            <person name="Antony L."/>
            <person name="Chankhamhaengdecha S."/>
            <person name="Janvilisri T."/>
            <person name="Scaria J."/>
        </authorList>
    </citation>
    <scope>NUCLEOTIDE SEQUENCE [LARGE SCALE GENOMIC DNA]</scope>
    <source>
        <strain evidence="1 2">SW451</strain>
    </source>
</reference>
<dbReference type="EMBL" id="VIRV01000006">
    <property type="protein sequence ID" value="MBY0758596.1"/>
    <property type="molecule type" value="Genomic_DNA"/>
</dbReference>
<evidence type="ECO:0000313" key="1">
    <source>
        <dbReference type="EMBL" id="MBY0758596.1"/>
    </source>
</evidence>
<evidence type="ECO:0008006" key="3">
    <source>
        <dbReference type="Google" id="ProtNLM"/>
    </source>
</evidence>
<dbReference type="InterPro" id="IPR014198">
    <property type="entry name" value="Spore_III_AB"/>
</dbReference>
<accession>A0ABS7L6B6</accession>
<organism evidence="1 2">
    <name type="scientific">Sellimonas caecigallum</name>
    <dbReference type="NCBI Taxonomy" id="2592333"/>
    <lineage>
        <taxon>Bacteria</taxon>
        <taxon>Bacillati</taxon>
        <taxon>Bacillota</taxon>
        <taxon>Clostridia</taxon>
        <taxon>Lachnospirales</taxon>
        <taxon>Lachnospiraceae</taxon>
        <taxon>Sellimonas</taxon>
    </lineage>
</organism>
<evidence type="ECO:0000313" key="2">
    <source>
        <dbReference type="Proteomes" id="UP000779049"/>
    </source>
</evidence>
<keyword evidence="2" id="KW-1185">Reference proteome</keyword>
<dbReference type="PIRSF" id="PIRSF021435">
    <property type="entry name" value="SpoIIIAB"/>
    <property type="match status" value="1"/>
</dbReference>
<proteinExistence type="predicted"/>
<protein>
    <recommendedName>
        <fullName evidence="3">Stage III sporulation protein AB</fullName>
    </recommendedName>
</protein>
<name>A0ABS7L6B6_9FIRM</name>
<comment type="caution">
    <text evidence="1">The sequence shown here is derived from an EMBL/GenBank/DDBJ whole genome shotgun (WGS) entry which is preliminary data.</text>
</comment>
<dbReference type="Proteomes" id="UP000779049">
    <property type="component" value="Unassembled WGS sequence"/>
</dbReference>
<sequence length="177" mass="20721">MYVKIVGASLILVSSAAMGMNYGRNLRIHLEELRYLRQIFLMLAGQLKYTKEPLPDVFLETAVRVKQPYAGFFREVYKAFDRQRTVNFPAWFQEEAKKCLESYRKEKRLTEEEWDLFLSLGEQTGYMDVEMQIGMLLSGVEDWDRKIRKTEEEIGPKQRIGNCLGVLLGVFLTVLFF</sequence>
<gene>
    <name evidence="1" type="ORF">FLB61_05750</name>
</gene>
<dbReference type="Pfam" id="PF09548">
    <property type="entry name" value="Spore_III_AB"/>
    <property type="match status" value="1"/>
</dbReference>
<dbReference type="RefSeq" id="WP_221919634.1">
    <property type="nucleotide sequence ID" value="NZ_CP173660.1"/>
</dbReference>